<sequence>MAIFIDPEKIDSAADSWSGFIYQGKVALYHVLRLLIEEPQSVKYHLQLDSLEDFAIVDEDIKAISLHQVKALGTHLYNSYVAAFIKLEERLVRYSCNGAYFHLAIQNEKSKAQIKAIHGTIDIYEYREGDAYCSLNTIDQRIENLISSYFVANNLNQFNNQNYIQIVRNCLEDIIVSQIIAIHACNHRRNGLRLNEAAYYFTIPFDNFIILLNEDLNNKIADEKYYLNITKKLINKYYSEFALELEEELNDEGVVLTEAQRIKLDVHLLEINSLDKTELISFIKNLMPHREFKLNTLFDFKDNNIGQDEFKNAFLKCLFELIEPTFNIKKGLMWSCINSKRYTATAIYTPQNDIKKVCKKIYENIIDNNFEIAYQSDFLITKDLEIDLIENGLNSQMKVSDEDDRKNNITKWSKVGMVKIETAKKILR</sequence>
<accession>A0A1M5JLT0</accession>
<gene>
    <name evidence="2" type="ORF">SAMN05444396_11176</name>
</gene>
<dbReference type="RefSeq" id="WP_072993557.1">
    <property type="nucleotide sequence ID" value="NZ_FQWE01000011.1"/>
</dbReference>
<dbReference type="AlphaFoldDB" id="A0A1M5JLT0"/>
<keyword evidence="3" id="KW-1185">Reference proteome</keyword>
<dbReference type="STRING" id="271157.SAMN05444396_11176"/>
<dbReference type="Pfam" id="PF20276">
    <property type="entry name" value="CTD1"/>
    <property type="match status" value="1"/>
</dbReference>
<dbReference type="Proteomes" id="UP000184036">
    <property type="component" value="Unassembled WGS sequence"/>
</dbReference>
<feature type="domain" description="ABC-three component systems C-terminal" evidence="1">
    <location>
        <begin position="121"/>
        <end position="383"/>
    </location>
</feature>
<protein>
    <recommendedName>
        <fullName evidence="1">ABC-three component systems C-terminal domain-containing protein</fullName>
    </recommendedName>
</protein>
<reference evidence="3" key="1">
    <citation type="submission" date="2016-11" db="EMBL/GenBank/DDBJ databases">
        <authorList>
            <person name="Varghese N."/>
            <person name="Submissions S."/>
        </authorList>
    </citation>
    <scope>NUCLEOTIDE SEQUENCE [LARGE SCALE GENOMIC DNA]</scope>
    <source>
        <strain evidence="3">DSM 19741</strain>
    </source>
</reference>
<dbReference type="EMBL" id="FQWE01000011">
    <property type="protein sequence ID" value="SHG41229.1"/>
    <property type="molecule type" value="Genomic_DNA"/>
</dbReference>
<evidence type="ECO:0000313" key="2">
    <source>
        <dbReference type="EMBL" id="SHG41229.1"/>
    </source>
</evidence>
<evidence type="ECO:0000259" key="1">
    <source>
        <dbReference type="Pfam" id="PF20276"/>
    </source>
</evidence>
<dbReference type="InterPro" id="IPR046920">
    <property type="entry name" value="ABC-3C_CTD1"/>
</dbReference>
<dbReference type="OrthoDB" id="9149748at2"/>
<proteinExistence type="predicted"/>
<evidence type="ECO:0000313" key="3">
    <source>
        <dbReference type="Proteomes" id="UP000184036"/>
    </source>
</evidence>
<name>A0A1M5JLT0_9FLAO</name>
<organism evidence="2 3">
    <name type="scientific">Flavobacterium segetis</name>
    <dbReference type="NCBI Taxonomy" id="271157"/>
    <lineage>
        <taxon>Bacteria</taxon>
        <taxon>Pseudomonadati</taxon>
        <taxon>Bacteroidota</taxon>
        <taxon>Flavobacteriia</taxon>
        <taxon>Flavobacteriales</taxon>
        <taxon>Flavobacteriaceae</taxon>
        <taxon>Flavobacterium</taxon>
    </lineage>
</organism>